<evidence type="ECO:0000313" key="3">
    <source>
        <dbReference type="Proteomes" id="UP000605253"/>
    </source>
</evidence>
<dbReference type="EMBL" id="BMEO01000003">
    <property type="protein sequence ID" value="GGF91742.1"/>
    <property type="molecule type" value="Genomic_DNA"/>
</dbReference>
<reference evidence="2" key="1">
    <citation type="journal article" date="2014" name="Int. J. Syst. Evol. Microbiol.">
        <title>Complete genome sequence of Corynebacterium casei LMG S-19264T (=DSM 44701T), isolated from a smear-ripened cheese.</title>
        <authorList>
            <consortium name="US DOE Joint Genome Institute (JGI-PGF)"/>
            <person name="Walter F."/>
            <person name="Albersmeier A."/>
            <person name="Kalinowski J."/>
            <person name="Ruckert C."/>
        </authorList>
    </citation>
    <scope>NUCLEOTIDE SEQUENCE</scope>
    <source>
        <strain evidence="2">CGMCC 1.12181</strain>
    </source>
</reference>
<dbReference type="Proteomes" id="UP000605253">
    <property type="component" value="Unassembled WGS sequence"/>
</dbReference>
<protein>
    <recommendedName>
        <fullName evidence="1">Chalcone isomerase domain-containing protein</fullName>
    </recommendedName>
</protein>
<comment type="caution">
    <text evidence="2">The sequence shown here is derived from an EMBL/GenBank/DDBJ whole genome shotgun (WGS) entry which is preliminary data.</text>
</comment>
<feature type="domain" description="Chalcone isomerase" evidence="1">
    <location>
        <begin position="48"/>
        <end position="167"/>
    </location>
</feature>
<name>A0A917CKL7_9GAMM</name>
<dbReference type="Pfam" id="PF16036">
    <property type="entry name" value="Chalcone_3"/>
    <property type="match status" value="1"/>
</dbReference>
<organism evidence="2 3">
    <name type="scientific">Marinicella pacifica</name>
    <dbReference type="NCBI Taxonomy" id="1171543"/>
    <lineage>
        <taxon>Bacteria</taxon>
        <taxon>Pseudomonadati</taxon>
        <taxon>Pseudomonadota</taxon>
        <taxon>Gammaproteobacteria</taxon>
        <taxon>Lysobacterales</taxon>
        <taxon>Marinicellaceae</taxon>
        <taxon>Marinicella</taxon>
    </lineage>
</organism>
<sequence>MSYNDGMRCFLFIILLFSQFSFGENNQWVTLGQTTIDWGYITPYRLELQAPTGQHDLKDIRSGMQPVRFQLTWLSPKTTQEDVRAHFKSLIENQLPSAESKKFNQAIIEKLLKKLPSTQRHDVWHVVFSPDQGTLFVLEQHVIHMLIGAEVNRALYQAWLFQNPVTTAKLLKRLNQAQ</sequence>
<reference evidence="2" key="2">
    <citation type="submission" date="2020-09" db="EMBL/GenBank/DDBJ databases">
        <authorList>
            <person name="Sun Q."/>
            <person name="Zhou Y."/>
        </authorList>
    </citation>
    <scope>NUCLEOTIDE SEQUENCE</scope>
    <source>
        <strain evidence="2">CGMCC 1.12181</strain>
    </source>
</reference>
<dbReference type="AlphaFoldDB" id="A0A917CKL7"/>
<dbReference type="InterPro" id="IPR016087">
    <property type="entry name" value="Chalcone_isomerase"/>
</dbReference>
<proteinExistence type="predicted"/>
<gene>
    <name evidence="2" type="ORF">GCM10011365_11200</name>
</gene>
<evidence type="ECO:0000313" key="2">
    <source>
        <dbReference type="EMBL" id="GGF91742.1"/>
    </source>
</evidence>
<keyword evidence="3" id="KW-1185">Reference proteome</keyword>
<evidence type="ECO:0000259" key="1">
    <source>
        <dbReference type="Pfam" id="PF16036"/>
    </source>
</evidence>
<accession>A0A917CKL7</accession>